<dbReference type="InterPro" id="IPR003313">
    <property type="entry name" value="AraC-bd"/>
</dbReference>
<evidence type="ECO:0000259" key="4">
    <source>
        <dbReference type="PROSITE" id="PS01124"/>
    </source>
</evidence>
<evidence type="ECO:0000256" key="3">
    <source>
        <dbReference type="ARBA" id="ARBA00023163"/>
    </source>
</evidence>
<dbReference type="PANTHER" id="PTHR43280:SF28">
    <property type="entry name" value="HTH-TYPE TRANSCRIPTIONAL ACTIVATOR RHAS"/>
    <property type="match status" value="1"/>
</dbReference>
<dbReference type="InterPro" id="IPR037923">
    <property type="entry name" value="HTH-like"/>
</dbReference>
<proteinExistence type="predicted"/>
<dbReference type="InterPro" id="IPR014710">
    <property type="entry name" value="RmlC-like_jellyroll"/>
</dbReference>
<dbReference type="SUPFAM" id="SSF51215">
    <property type="entry name" value="Regulatory protein AraC"/>
    <property type="match status" value="1"/>
</dbReference>
<reference evidence="5" key="2">
    <citation type="submission" date="2021-04" db="EMBL/GenBank/DDBJ databases">
        <authorList>
            <person name="Gilroy R."/>
        </authorList>
    </citation>
    <scope>NUCLEOTIDE SEQUENCE</scope>
    <source>
        <strain evidence="5">23274</strain>
    </source>
</reference>
<dbReference type="EMBL" id="DXFT01000104">
    <property type="protein sequence ID" value="HIX03565.1"/>
    <property type="molecule type" value="Genomic_DNA"/>
</dbReference>
<dbReference type="Gene3D" id="1.10.10.60">
    <property type="entry name" value="Homeodomain-like"/>
    <property type="match status" value="1"/>
</dbReference>
<keyword evidence="2" id="KW-0238">DNA-binding</keyword>
<dbReference type="GO" id="GO:0003700">
    <property type="term" value="F:DNA-binding transcription factor activity"/>
    <property type="evidence" value="ECO:0007669"/>
    <property type="project" value="InterPro"/>
</dbReference>
<accession>A0A9D2AC76</accession>
<dbReference type="Proteomes" id="UP000824202">
    <property type="component" value="Unassembled WGS sequence"/>
</dbReference>
<sequence>MAQQVPQHRALMYSDFGVRLRRLNPSHVEDMPVTYAHQDDYYIIGLMEKGTGCGIIDFKEVTFSPGDVFLVQPGQVHRFVRSEGVEGWMLFADSSLVGAEEKHIFDKFRLFTSSFKIDGQRMDELKQVAVILANRLNCMADELAKATVRRLTESFIGIVAEAVRESGLQHVKYSRRHIEIVLSFLRLLTGHLAAHRSPSYYASRLNISPVYLNEVVKEVTGMSATVYIRYELVLQAKRLLVHTDLAVKEISTRLGIEDCAYFSRIFTQAAGVSPSAFRQRNLE</sequence>
<organism evidence="5 6">
    <name type="scientific">Candidatus Odoribacter faecigallinarum</name>
    <dbReference type="NCBI Taxonomy" id="2838706"/>
    <lineage>
        <taxon>Bacteria</taxon>
        <taxon>Pseudomonadati</taxon>
        <taxon>Bacteroidota</taxon>
        <taxon>Bacteroidia</taxon>
        <taxon>Bacteroidales</taxon>
        <taxon>Odoribacteraceae</taxon>
        <taxon>Odoribacter</taxon>
    </lineage>
</organism>
<evidence type="ECO:0000313" key="5">
    <source>
        <dbReference type="EMBL" id="HIX03565.1"/>
    </source>
</evidence>
<dbReference type="Pfam" id="PF02311">
    <property type="entry name" value="AraC_binding"/>
    <property type="match status" value="1"/>
</dbReference>
<dbReference type="Gene3D" id="2.60.120.10">
    <property type="entry name" value="Jelly Rolls"/>
    <property type="match status" value="1"/>
</dbReference>
<comment type="caution">
    <text evidence="5">The sequence shown here is derived from an EMBL/GenBank/DDBJ whole genome shotgun (WGS) entry which is preliminary data.</text>
</comment>
<name>A0A9D2AC76_9BACT</name>
<dbReference type="SMART" id="SM00342">
    <property type="entry name" value="HTH_ARAC"/>
    <property type="match status" value="1"/>
</dbReference>
<dbReference type="Pfam" id="PF12833">
    <property type="entry name" value="HTH_18"/>
    <property type="match status" value="1"/>
</dbReference>
<dbReference type="GO" id="GO:0043565">
    <property type="term" value="F:sequence-specific DNA binding"/>
    <property type="evidence" value="ECO:0007669"/>
    <property type="project" value="InterPro"/>
</dbReference>
<dbReference type="SUPFAM" id="SSF46689">
    <property type="entry name" value="Homeodomain-like"/>
    <property type="match status" value="1"/>
</dbReference>
<dbReference type="InterPro" id="IPR018060">
    <property type="entry name" value="HTH_AraC"/>
</dbReference>
<reference evidence="5" key="1">
    <citation type="journal article" date="2021" name="PeerJ">
        <title>Extensive microbial diversity within the chicken gut microbiome revealed by metagenomics and culture.</title>
        <authorList>
            <person name="Gilroy R."/>
            <person name="Ravi A."/>
            <person name="Getino M."/>
            <person name="Pursley I."/>
            <person name="Horton D.L."/>
            <person name="Alikhan N.F."/>
            <person name="Baker D."/>
            <person name="Gharbi K."/>
            <person name="Hall N."/>
            <person name="Watson M."/>
            <person name="Adriaenssens E.M."/>
            <person name="Foster-Nyarko E."/>
            <person name="Jarju S."/>
            <person name="Secka A."/>
            <person name="Antonio M."/>
            <person name="Oren A."/>
            <person name="Chaudhuri R.R."/>
            <person name="La Ragione R."/>
            <person name="Hildebrand F."/>
            <person name="Pallen M.J."/>
        </authorList>
    </citation>
    <scope>NUCLEOTIDE SEQUENCE</scope>
    <source>
        <strain evidence="5">23274</strain>
    </source>
</reference>
<protein>
    <submittedName>
        <fullName evidence="5">AraC family transcriptional regulator</fullName>
    </submittedName>
</protein>
<evidence type="ECO:0000256" key="1">
    <source>
        <dbReference type="ARBA" id="ARBA00023015"/>
    </source>
</evidence>
<dbReference type="AlphaFoldDB" id="A0A9D2AC76"/>
<keyword evidence="3" id="KW-0804">Transcription</keyword>
<gene>
    <name evidence="5" type="ORF">H9863_05560</name>
</gene>
<evidence type="ECO:0000256" key="2">
    <source>
        <dbReference type="ARBA" id="ARBA00023125"/>
    </source>
</evidence>
<dbReference type="PANTHER" id="PTHR43280">
    <property type="entry name" value="ARAC-FAMILY TRANSCRIPTIONAL REGULATOR"/>
    <property type="match status" value="1"/>
</dbReference>
<dbReference type="PROSITE" id="PS01124">
    <property type="entry name" value="HTH_ARAC_FAMILY_2"/>
    <property type="match status" value="1"/>
</dbReference>
<evidence type="ECO:0000313" key="6">
    <source>
        <dbReference type="Proteomes" id="UP000824202"/>
    </source>
</evidence>
<keyword evidence="1" id="KW-0805">Transcription regulation</keyword>
<feature type="domain" description="HTH araC/xylS-type" evidence="4">
    <location>
        <begin position="182"/>
        <end position="280"/>
    </location>
</feature>
<dbReference type="InterPro" id="IPR009057">
    <property type="entry name" value="Homeodomain-like_sf"/>
</dbReference>